<keyword evidence="1" id="KW-0472">Membrane</keyword>
<feature type="transmembrane region" description="Helical" evidence="1">
    <location>
        <begin position="16"/>
        <end position="32"/>
    </location>
</feature>
<proteinExistence type="predicted"/>
<dbReference type="InterPro" id="IPR009781">
    <property type="entry name" value="DUF1345"/>
</dbReference>
<feature type="transmembrane region" description="Helical" evidence="1">
    <location>
        <begin position="38"/>
        <end position="56"/>
    </location>
</feature>
<accession>A0A6M1S8U9</accession>
<protein>
    <submittedName>
        <fullName evidence="2">DUF1345 domain-containing protein</fullName>
    </submittedName>
</protein>
<keyword evidence="3" id="KW-1185">Reference proteome</keyword>
<feature type="transmembrane region" description="Helical" evidence="1">
    <location>
        <begin position="112"/>
        <end position="134"/>
    </location>
</feature>
<evidence type="ECO:0000256" key="1">
    <source>
        <dbReference type="SAM" id="Phobius"/>
    </source>
</evidence>
<feature type="transmembrane region" description="Helical" evidence="1">
    <location>
        <begin position="76"/>
        <end position="100"/>
    </location>
</feature>
<organism evidence="2 3">
    <name type="scientific">Rhizobium daejeonense</name>
    <dbReference type="NCBI Taxonomy" id="240521"/>
    <lineage>
        <taxon>Bacteria</taxon>
        <taxon>Pseudomonadati</taxon>
        <taxon>Pseudomonadota</taxon>
        <taxon>Alphaproteobacteria</taxon>
        <taxon>Hyphomicrobiales</taxon>
        <taxon>Rhizobiaceae</taxon>
        <taxon>Rhizobium/Agrobacterium group</taxon>
        <taxon>Rhizobium</taxon>
    </lineage>
</organism>
<evidence type="ECO:0000313" key="3">
    <source>
        <dbReference type="Proteomes" id="UP000477849"/>
    </source>
</evidence>
<dbReference type="EMBL" id="JAAKZH010000001">
    <property type="protein sequence ID" value="NGO63116.1"/>
    <property type="molecule type" value="Genomic_DNA"/>
</dbReference>
<dbReference type="AlphaFoldDB" id="A0A6M1S8U9"/>
<keyword evidence="1" id="KW-1133">Transmembrane helix</keyword>
<dbReference type="RefSeq" id="WP_163899194.1">
    <property type="nucleotide sequence ID" value="NZ_CP048427.1"/>
</dbReference>
<keyword evidence="1" id="KW-0812">Transmembrane</keyword>
<gene>
    <name evidence="2" type="ORF">G6N76_05475</name>
</gene>
<sequence>MKQGLKRYGIDRRHRPFVFAFLLALATLLVTIPLVPGFAVEIAAIVFFLGYLLQIAHRMPALTAAHFRASVENDDLPALAIIAVTLLAVGVAIISLFLALNSGSGPKGWTLGLAFCSVILGWMTIHTMAAMHYAHLFWRPESTEEGADNRGGLEFPGTEEPSGWDFLYFSFVVGMTAQTSDTAITTTHMRRINLLHAIVSYFFNTVLVAAAVNAAVSLAG</sequence>
<feature type="transmembrane region" description="Helical" evidence="1">
    <location>
        <begin position="198"/>
        <end position="219"/>
    </location>
</feature>
<reference evidence="2 3" key="1">
    <citation type="submission" date="2020-02" db="EMBL/GenBank/DDBJ databases">
        <title>Genome sequence of the type strain CCBAU10050 of Rhizobium daejeonense.</title>
        <authorList>
            <person name="Gao J."/>
            <person name="Sun J."/>
        </authorList>
    </citation>
    <scope>NUCLEOTIDE SEQUENCE [LARGE SCALE GENOMIC DNA]</scope>
    <source>
        <strain evidence="2 3">CCBAU10050</strain>
    </source>
</reference>
<evidence type="ECO:0000313" key="2">
    <source>
        <dbReference type="EMBL" id="NGO63116.1"/>
    </source>
</evidence>
<name>A0A6M1S8U9_9HYPH</name>
<dbReference type="Proteomes" id="UP000477849">
    <property type="component" value="Unassembled WGS sequence"/>
</dbReference>
<comment type="caution">
    <text evidence="2">The sequence shown here is derived from an EMBL/GenBank/DDBJ whole genome shotgun (WGS) entry which is preliminary data.</text>
</comment>
<dbReference type="Pfam" id="PF07077">
    <property type="entry name" value="DUF1345"/>
    <property type="match status" value="1"/>
</dbReference>